<sequence>MTQKARQGEWVGGIPPLGYDLCDKKLVINEEEKKIVDFIFEKYLDKNGYLTIVDMLKEKGYKSKTYTTKKGKVRQGRDFSANSVKEILKNPTYIGKIRWGYREDWGKKEENGGRKRKYSEKPIFVEGKHKAIIDEDDFYKVQDMIENNPRSHVKRFNGNHLLSGLLRCPVCEYGMSYQPVV</sequence>
<dbReference type="AlphaFoldDB" id="A0A6I0EX60"/>
<reference evidence="2 3" key="1">
    <citation type="submission" date="2019-10" db="EMBL/GenBank/DDBJ databases">
        <title>Whole-genome sequence of the extremophile Heliorestis acidaminivorans DSM 24790.</title>
        <authorList>
            <person name="Kyndt J.A."/>
            <person name="Meyer T.E."/>
        </authorList>
    </citation>
    <scope>NUCLEOTIDE SEQUENCE [LARGE SCALE GENOMIC DNA]</scope>
    <source>
        <strain evidence="2 3">DSM 24790</strain>
    </source>
</reference>
<organism evidence="2 3">
    <name type="scientific">Heliorestis acidaminivorans</name>
    <dbReference type="NCBI Taxonomy" id="553427"/>
    <lineage>
        <taxon>Bacteria</taxon>
        <taxon>Bacillati</taxon>
        <taxon>Bacillota</taxon>
        <taxon>Clostridia</taxon>
        <taxon>Eubacteriales</taxon>
        <taxon>Heliobacteriaceae</taxon>
        <taxon>Heliorestis</taxon>
    </lineage>
</organism>
<dbReference type="Gene3D" id="3.90.1750.20">
    <property type="entry name" value="Putative Large Serine Recombinase, Chain B, Domain 2"/>
    <property type="match status" value="1"/>
</dbReference>
<dbReference type="GO" id="GO:0003677">
    <property type="term" value="F:DNA binding"/>
    <property type="evidence" value="ECO:0007669"/>
    <property type="project" value="InterPro"/>
</dbReference>
<dbReference type="PANTHER" id="PTHR30461:SF23">
    <property type="entry name" value="DNA RECOMBINASE-RELATED"/>
    <property type="match status" value="1"/>
</dbReference>
<comment type="caution">
    <text evidence="2">The sequence shown here is derived from an EMBL/GenBank/DDBJ whole genome shotgun (WGS) entry which is preliminary data.</text>
</comment>
<evidence type="ECO:0000313" key="3">
    <source>
        <dbReference type="Proteomes" id="UP000468766"/>
    </source>
</evidence>
<dbReference type="InterPro" id="IPR050639">
    <property type="entry name" value="SSR_resolvase"/>
</dbReference>
<dbReference type="EMBL" id="WBXO01000027">
    <property type="protein sequence ID" value="KAB2950713.1"/>
    <property type="molecule type" value="Genomic_DNA"/>
</dbReference>
<dbReference type="PANTHER" id="PTHR30461">
    <property type="entry name" value="DNA-INVERTASE FROM LAMBDOID PROPHAGE"/>
    <property type="match status" value="1"/>
</dbReference>
<dbReference type="PROSITE" id="PS51737">
    <property type="entry name" value="RECOMBINASE_DNA_BIND"/>
    <property type="match status" value="1"/>
</dbReference>
<proteinExistence type="predicted"/>
<name>A0A6I0EX60_9FIRM</name>
<dbReference type="InterPro" id="IPR011109">
    <property type="entry name" value="DNA_bind_recombinase_dom"/>
</dbReference>
<evidence type="ECO:0000259" key="1">
    <source>
        <dbReference type="PROSITE" id="PS51737"/>
    </source>
</evidence>
<protein>
    <recommendedName>
        <fullName evidence="1">Recombinase domain-containing protein</fullName>
    </recommendedName>
</protein>
<dbReference type="Pfam" id="PF07508">
    <property type="entry name" value="Recombinase"/>
    <property type="match status" value="1"/>
</dbReference>
<feature type="domain" description="Recombinase" evidence="1">
    <location>
        <begin position="16"/>
        <end position="151"/>
    </location>
</feature>
<dbReference type="Proteomes" id="UP000468766">
    <property type="component" value="Unassembled WGS sequence"/>
</dbReference>
<dbReference type="InterPro" id="IPR038109">
    <property type="entry name" value="DNA_bind_recomb_sf"/>
</dbReference>
<dbReference type="GO" id="GO:0000150">
    <property type="term" value="F:DNA strand exchange activity"/>
    <property type="evidence" value="ECO:0007669"/>
    <property type="project" value="InterPro"/>
</dbReference>
<keyword evidence="3" id="KW-1185">Reference proteome</keyword>
<dbReference type="OrthoDB" id="9781670at2"/>
<evidence type="ECO:0000313" key="2">
    <source>
        <dbReference type="EMBL" id="KAB2950713.1"/>
    </source>
</evidence>
<gene>
    <name evidence="2" type="ORF">F9B85_14000</name>
</gene>
<dbReference type="RefSeq" id="WP_151621825.1">
    <property type="nucleotide sequence ID" value="NZ_WBXO01000027.1"/>
</dbReference>
<accession>A0A6I0EX60</accession>